<evidence type="ECO:0000313" key="3">
    <source>
        <dbReference type="EMBL" id="RSI59631.1"/>
    </source>
</evidence>
<dbReference type="RefSeq" id="WP_125448076.1">
    <property type="nucleotide sequence ID" value="NZ_RJNH01000013.1"/>
</dbReference>
<dbReference type="InterPro" id="IPR011010">
    <property type="entry name" value="DNA_brk_join_enz"/>
</dbReference>
<protein>
    <submittedName>
        <fullName evidence="3">Tyrosine recombinase XerS</fullName>
    </submittedName>
</protein>
<reference evidence="3 4" key="1">
    <citation type="submission" date="2018-11" db="EMBL/GenBank/DDBJ databases">
        <title>Species Designations Belie Phenotypic and Genotypic Heterogeneity in Oral Streptococci.</title>
        <authorList>
            <person name="Velsko I."/>
        </authorList>
    </citation>
    <scope>NUCLEOTIDE SEQUENCE [LARGE SCALE GENOMIC DNA]</scope>
    <source>
        <strain evidence="3 4">BCC15</strain>
    </source>
</reference>
<dbReference type="Proteomes" id="UP000278653">
    <property type="component" value="Unassembled WGS sequence"/>
</dbReference>
<dbReference type="EMBL" id="RJNH01000013">
    <property type="protein sequence ID" value="RSI59631.1"/>
    <property type="molecule type" value="Genomic_DNA"/>
</dbReference>
<dbReference type="Pfam" id="PF00589">
    <property type="entry name" value="Phage_integrase"/>
    <property type="match status" value="1"/>
</dbReference>
<dbReference type="GO" id="GO:0006310">
    <property type="term" value="P:DNA recombination"/>
    <property type="evidence" value="ECO:0007669"/>
    <property type="project" value="UniProtKB-KW"/>
</dbReference>
<dbReference type="AlphaFoldDB" id="A0A428B8E4"/>
<keyword evidence="1" id="KW-0233">DNA recombination</keyword>
<gene>
    <name evidence="3" type="primary">xerS_2</name>
    <name evidence="3" type="ORF">D8865_09160</name>
</gene>
<sequence>MNKLEKNYQELEHLLSPDIQLYLDYFFTTNKRNTSSYYKLLELKKFLEFYADKHLNKSISEITMEDLEQTPLELVNDYILSLRLRANGKKQVFKILNGFWHYYTVASFSLEKQAPHFYRNVMNEWDVVYGVASLSSSIKPKSSDSYVESYDLQEMLDYLEMIDNSLVTYFSTQAKADNWERNKERDLAIVALLAGTGVDIEQLAQTSYRDIDLRKRTLTIVTHRGEHIQKSIIKEFIPYISPYVKERKKWYSADATIGSLFLNFKKKPLSSQGIASVIHRISTIAKKPLSALILKQTHSVVLFEMNKDLSDLTRAESRRLTKNIRESEKEDE</sequence>
<accession>A0A428B8E4</accession>
<comment type="caution">
    <text evidence="3">The sequence shown here is derived from an EMBL/GenBank/DDBJ whole genome shotgun (WGS) entry which is preliminary data.</text>
</comment>
<dbReference type="GO" id="GO:0003677">
    <property type="term" value="F:DNA binding"/>
    <property type="evidence" value="ECO:0007669"/>
    <property type="project" value="InterPro"/>
</dbReference>
<dbReference type="SUPFAM" id="SSF56349">
    <property type="entry name" value="DNA breaking-rejoining enzymes"/>
    <property type="match status" value="1"/>
</dbReference>
<evidence type="ECO:0000313" key="4">
    <source>
        <dbReference type="Proteomes" id="UP000278653"/>
    </source>
</evidence>
<proteinExistence type="predicted"/>
<dbReference type="InterPro" id="IPR013762">
    <property type="entry name" value="Integrase-like_cat_sf"/>
</dbReference>
<evidence type="ECO:0000259" key="2">
    <source>
        <dbReference type="Pfam" id="PF00589"/>
    </source>
</evidence>
<feature type="domain" description="Tyr recombinase" evidence="2">
    <location>
        <begin position="180"/>
        <end position="286"/>
    </location>
</feature>
<dbReference type="InterPro" id="IPR002104">
    <property type="entry name" value="Integrase_catalytic"/>
</dbReference>
<name>A0A428B8E4_STRMT</name>
<dbReference type="Gene3D" id="1.10.443.10">
    <property type="entry name" value="Intergrase catalytic core"/>
    <property type="match status" value="1"/>
</dbReference>
<evidence type="ECO:0000256" key="1">
    <source>
        <dbReference type="ARBA" id="ARBA00023172"/>
    </source>
</evidence>
<dbReference type="GO" id="GO:0015074">
    <property type="term" value="P:DNA integration"/>
    <property type="evidence" value="ECO:0007669"/>
    <property type="project" value="InterPro"/>
</dbReference>
<organism evidence="3 4">
    <name type="scientific">Streptococcus mitis</name>
    <dbReference type="NCBI Taxonomy" id="28037"/>
    <lineage>
        <taxon>Bacteria</taxon>
        <taxon>Bacillati</taxon>
        <taxon>Bacillota</taxon>
        <taxon>Bacilli</taxon>
        <taxon>Lactobacillales</taxon>
        <taxon>Streptococcaceae</taxon>
        <taxon>Streptococcus</taxon>
        <taxon>Streptococcus mitis group</taxon>
    </lineage>
</organism>